<accession>A0A452HDW3</accession>
<keyword evidence="5" id="KW-1133">Transmembrane helix</keyword>
<evidence type="ECO:0000256" key="2">
    <source>
        <dbReference type="ARBA" id="ARBA00007591"/>
    </source>
</evidence>
<dbReference type="GO" id="GO:0050852">
    <property type="term" value="P:T cell receptor signaling pathway"/>
    <property type="evidence" value="ECO:0007669"/>
    <property type="project" value="TreeGrafter"/>
</dbReference>
<evidence type="ECO:0000256" key="9">
    <source>
        <dbReference type="ARBA" id="ARBA00023319"/>
    </source>
</evidence>
<keyword evidence="4 10" id="KW-0732">Signal</keyword>
<evidence type="ECO:0000313" key="13">
    <source>
        <dbReference type="Ensembl" id="ENSGAGP00000013002.1"/>
    </source>
</evidence>
<dbReference type="Proteomes" id="UP000291020">
    <property type="component" value="Unassembled WGS sequence"/>
</dbReference>
<dbReference type="AlphaFoldDB" id="A0A452HDW3"/>
<feature type="domain" description="B30.2/SPRY" evidence="11">
    <location>
        <begin position="266"/>
        <end position="459"/>
    </location>
</feature>
<feature type="chain" id="PRO_5019027638" description="Butyrophilin subfamily 2 member A2" evidence="10">
    <location>
        <begin position="28"/>
        <end position="504"/>
    </location>
</feature>
<keyword evidence="3" id="KW-0812">Transmembrane</keyword>
<dbReference type="SMART" id="SM00589">
    <property type="entry name" value="PRY"/>
    <property type="match status" value="1"/>
</dbReference>
<dbReference type="InterPro" id="IPR007110">
    <property type="entry name" value="Ig-like_dom"/>
</dbReference>
<dbReference type="Ensembl" id="ENSGAGT00000014898.1">
    <property type="protein sequence ID" value="ENSGAGP00000013002.1"/>
    <property type="gene ID" value="ENSGAGG00000009979.1"/>
</dbReference>
<dbReference type="Gene3D" id="2.60.120.920">
    <property type="match status" value="1"/>
</dbReference>
<evidence type="ECO:0000256" key="3">
    <source>
        <dbReference type="ARBA" id="ARBA00022692"/>
    </source>
</evidence>
<evidence type="ECO:0000256" key="8">
    <source>
        <dbReference type="ARBA" id="ARBA00023180"/>
    </source>
</evidence>
<reference evidence="13" key="3">
    <citation type="submission" date="2025-09" db="UniProtKB">
        <authorList>
            <consortium name="Ensembl"/>
        </authorList>
    </citation>
    <scope>IDENTIFICATION</scope>
</reference>
<organism evidence="13 14">
    <name type="scientific">Gopherus agassizii</name>
    <name type="common">Agassiz's desert tortoise</name>
    <dbReference type="NCBI Taxonomy" id="38772"/>
    <lineage>
        <taxon>Eukaryota</taxon>
        <taxon>Metazoa</taxon>
        <taxon>Chordata</taxon>
        <taxon>Craniata</taxon>
        <taxon>Vertebrata</taxon>
        <taxon>Euteleostomi</taxon>
        <taxon>Archelosauria</taxon>
        <taxon>Testudinata</taxon>
        <taxon>Testudines</taxon>
        <taxon>Cryptodira</taxon>
        <taxon>Durocryptodira</taxon>
        <taxon>Testudinoidea</taxon>
        <taxon>Testudinidae</taxon>
        <taxon>Gopherus</taxon>
    </lineage>
</organism>
<evidence type="ECO:0000256" key="10">
    <source>
        <dbReference type="SAM" id="SignalP"/>
    </source>
</evidence>
<dbReference type="Pfam" id="PF07686">
    <property type="entry name" value="V-set"/>
    <property type="match status" value="1"/>
</dbReference>
<dbReference type="PRINTS" id="PR01407">
    <property type="entry name" value="BUTYPHLNCDUF"/>
</dbReference>
<dbReference type="InterPro" id="IPR036179">
    <property type="entry name" value="Ig-like_dom_sf"/>
</dbReference>
<comment type="subcellular location">
    <subcellularLocation>
        <location evidence="1">Membrane</location>
        <topology evidence="1">Single-pass type I membrane protein</topology>
    </subcellularLocation>
</comment>
<dbReference type="PROSITE" id="PS50188">
    <property type="entry name" value="B302_SPRY"/>
    <property type="match status" value="1"/>
</dbReference>
<keyword evidence="7" id="KW-1015">Disulfide bond</keyword>
<dbReference type="GO" id="GO:0005102">
    <property type="term" value="F:signaling receptor binding"/>
    <property type="evidence" value="ECO:0007669"/>
    <property type="project" value="TreeGrafter"/>
</dbReference>
<dbReference type="InterPro" id="IPR001870">
    <property type="entry name" value="B30.2/SPRY"/>
</dbReference>
<dbReference type="GO" id="GO:0001817">
    <property type="term" value="P:regulation of cytokine production"/>
    <property type="evidence" value="ECO:0007669"/>
    <property type="project" value="TreeGrafter"/>
</dbReference>
<comment type="similarity">
    <text evidence="2">Belongs to the immunoglobulin superfamily. BTN/MOG family.</text>
</comment>
<reference evidence="14" key="1">
    <citation type="journal article" date="2017" name="PLoS ONE">
        <title>The Agassiz's desert tortoise genome provides a resource for the conservation of a threatened species.</title>
        <authorList>
            <person name="Tollis M."/>
            <person name="DeNardo D.F."/>
            <person name="Cornelius J.A."/>
            <person name="Dolby G.A."/>
            <person name="Edwards T."/>
            <person name="Henen B.T."/>
            <person name="Karl A.E."/>
            <person name="Murphy R.W."/>
            <person name="Kusumi K."/>
        </authorList>
    </citation>
    <scope>NUCLEOTIDE SEQUENCE [LARGE SCALE GENOMIC DNA]</scope>
</reference>
<dbReference type="FunFam" id="2.60.40.10:FF:000088">
    <property type="entry name" value="Butyrophilin subfamily 1 member A1"/>
    <property type="match status" value="1"/>
</dbReference>
<dbReference type="PROSITE" id="PS50835">
    <property type="entry name" value="IG_LIKE"/>
    <property type="match status" value="1"/>
</dbReference>
<dbReference type="InterPro" id="IPR003877">
    <property type="entry name" value="SPRY_dom"/>
</dbReference>
<dbReference type="InterPro" id="IPR013783">
    <property type="entry name" value="Ig-like_fold"/>
</dbReference>
<name>A0A452HDW3_9SAUR</name>
<dbReference type="PANTHER" id="PTHR24100:SF149">
    <property type="entry name" value="BG-LIKE ANTIGEN 1-RELATED"/>
    <property type="match status" value="1"/>
</dbReference>
<dbReference type="GO" id="GO:0009897">
    <property type="term" value="C:external side of plasma membrane"/>
    <property type="evidence" value="ECO:0007669"/>
    <property type="project" value="TreeGrafter"/>
</dbReference>
<dbReference type="InterPro" id="IPR013320">
    <property type="entry name" value="ConA-like_dom_sf"/>
</dbReference>
<reference evidence="13" key="2">
    <citation type="submission" date="2025-08" db="UniProtKB">
        <authorList>
            <consortium name="Ensembl"/>
        </authorList>
    </citation>
    <scope>IDENTIFICATION</scope>
</reference>
<dbReference type="SMART" id="SM00449">
    <property type="entry name" value="SPRY"/>
    <property type="match status" value="1"/>
</dbReference>
<evidence type="ECO:0000256" key="4">
    <source>
        <dbReference type="ARBA" id="ARBA00022729"/>
    </source>
</evidence>
<dbReference type="Pfam" id="PF00622">
    <property type="entry name" value="SPRY"/>
    <property type="match status" value="1"/>
</dbReference>
<dbReference type="InterPro" id="IPR050504">
    <property type="entry name" value="IgSF_BTN/MOG"/>
</dbReference>
<evidence type="ECO:0000259" key="11">
    <source>
        <dbReference type="PROSITE" id="PS50188"/>
    </source>
</evidence>
<keyword evidence="6" id="KW-0472">Membrane</keyword>
<dbReference type="PANTHER" id="PTHR24100">
    <property type="entry name" value="BUTYROPHILIN"/>
    <property type="match status" value="1"/>
</dbReference>
<dbReference type="CDD" id="cd05713">
    <property type="entry name" value="IgV_MOG_like"/>
    <property type="match status" value="1"/>
</dbReference>
<sequence length="504" mass="56604">ENEKQKTGAVKIFCALVLLQLWAKTSQFTVIGPDQPVTAIVGEDIVLPCHLSPAMSAENMEVRWSRSDYSSFVHRYRDGKDQTEYQIPEYTGRTEFLKDGIRNGSVALRLHNIRPMDEGRYTCYFESTSFYNDAHMELEVAALGAAPLLSVEGYQDGGIRVMCRSAGWFPEPEVFWRGLTGQHVPLLSERTFQEANGLFETETSIIITETSNQNISCSIRSTLLKQEKESRIYIAGQLPSKPQCDHQHAHTRNWLTISFTSYKNLLPPSGLSSVSNTLILLLSLEKVTLDPDSANPYLILSKDQKRVRLEGVDKKLLANHEGFRYSPCVLASEGFTSGRHYWGVKVGSKGGWAVGVARESVRRKEGVVILKPEEGIWAVERQWWGEFWALTSPMTLLSLSRKPEKIRVSLDYEEGLVEFFDADNVKPFYAFRSVSFTGEKIFPFFRVGALSPELGDSPEAEDCSLSDIVMKEGGEEVAPFYGHPGSQPVSYKNLLVAVLYLLCL</sequence>
<dbReference type="InterPro" id="IPR003879">
    <property type="entry name" value="Butyrophylin_SPRY"/>
</dbReference>
<dbReference type="InterPro" id="IPR006574">
    <property type="entry name" value="PRY"/>
</dbReference>
<dbReference type="SMART" id="SM00406">
    <property type="entry name" value="IGv"/>
    <property type="match status" value="1"/>
</dbReference>
<dbReference type="STRING" id="38772.ENSGAGP00000013002"/>
<feature type="domain" description="Ig-like" evidence="12">
    <location>
        <begin position="26"/>
        <end position="139"/>
    </location>
</feature>
<dbReference type="FunFam" id="2.60.120.920:FF:000004">
    <property type="entry name" value="Butyrophilin subfamily 1 member A1"/>
    <property type="match status" value="1"/>
</dbReference>
<evidence type="ECO:0008006" key="15">
    <source>
        <dbReference type="Google" id="ProtNLM"/>
    </source>
</evidence>
<protein>
    <recommendedName>
        <fullName evidence="15">Butyrophilin subfamily 2 member A2</fullName>
    </recommendedName>
</protein>
<dbReference type="CDD" id="cd12888">
    <property type="entry name" value="SPRY_PRY_TRIM7_like"/>
    <property type="match status" value="1"/>
</dbReference>
<dbReference type="InterPro" id="IPR043136">
    <property type="entry name" value="B30.2/SPRY_sf"/>
</dbReference>
<evidence type="ECO:0000313" key="14">
    <source>
        <dbReference type="Proteomes" id="UP000291020"/>
    </source>
</evidence>
<dbReference type="Pfam" id="PF13765">
    <property type="entry name" value="PRY"/>
    <property type="match status" value="1"/>
</dbReference>
<evidence type="ECO:0000259" key="12">
    <source>
        <dbReference type="PROSITE" id="PS50835"/>
    </source>
</evidence>
<dbReference type="InterPro" id="IPR053896">
    <property type="entry name" value="BTN3A2-like_Ig-C"/>
</dbReference>
<evidence type="ECO:0000256" key="1">
    <source>
        <dbReference type="ARBA" id="ARBA00004479"/>
    </source>
</evidence>
<dbReference type="SUPFAM" id="SSF48726">
    <property type="entry name" value="Immunoglobulin"/>
    <property type="match status" value="2"/>
</dbReference>
<dbReference type="Gene3D" id="2.60.40.10">
    <property type="entry name" value="Immunoglobulins"/>
    <property type="match status" value="2"/>
</dbReference>
<evidence type="ECO:0000256" key="7">
    <source>
        <dbReference type="ARBA" id="ARBA00023157"/>
    </source>
</evidence>
<proteinExistence type="inferred from homology"/>
<dbReference type="Pfam" id="PF22705">
    <property type="entry name" value="C2-set_3"/>
    <property type="match status" value="1"/>
</dbReference>
<dbReference type="SMART" id="SM00409">
    <property type="entry name" value="IG"/>
    <property type="match status" value="1"/>
</dbReference>
<evidence type="ECO:0000256" key="5">
    <source>
        <dbReference type="ARBA" id="ARBA00022989"/>
    </source>
</evidence>
<evidence type="ECO:0000256" key="6">
    <source>
        <dbReference type="ARBA" id="ARBA00023136"/>
    </source>
</evidence>
<dbReference type="InterPro" id="IPR003599">
    <property type="entry name" value="Ig_sub"/>
</dbReference>
<keyword evidence="14" id="KW-1185">Reference proteome</keyword>
<dbReference type="InterPro" id="IPR013106">
    <property type="entry name" value="Ig_V-set"/>
</dbReference>
<keyword evidence="8" id="KW-0325">Glycoprotein</keyword>
<dbReference type="FunFam" id="2.60.40.10:FF:000208">
    <property type="entry name" value="Butyrophilin subfamily 1 member A1"/>
    <property type="match status" value="1"/>
</dbReference>
<keyword evidence="9" id="KW-0393">Immunoglobulin domain</keyword>
<feature type="signal peptide" evidence="10">
    <location>
        <begin position="1"/>
        <end position="27"/>
    </location>
</feature>
<dbReference type="SUPFAM" id="SSF49899">
    <property type="entry name" value="Concanavalin A-like lectins/glucanases"/>
    <property type="match status" value="1"/>
</dbReference>